<name>A0ABT2YVR7_9GAMM</name>
<keyword evidence="1" id="KW-1133">Transmembrane helix</keyword>
<dbReference type="RefSeq" id="WP_263531371.1">
    <property type="nucleotide sequence ID" value="NZ_JAOVZB010000007.1"/>
</dbReference>
<accession>A0ABT2YVR7</accession>
<dbReference type="EMBL" id="JAOVZB010000007">
    <property type="protein sequence ID" value="MCV2403987.1"/>
    <property type="molecule type" value="Genomic_DNA"/>
</dbReference>
<organism evidence="2 3">
    <name type="scientific">Marinomonas sargassi</name>
    <dbReference type="NCBI Taxonomy" id="2984494"/>
    <lineage>
        <taxon>Bacteria</taxon>
        <taxon>Pseudomonadati</taxon>
        <taxon>Pseudomonadota</taxon>
        <taxon>Gammaproteobacteria</taxon>
        <taxon>Oceanospirillales</taxon>
        <taxon>Oceanospirillaceae</taxon>
        <taxon>Marinomonas</taxon>
    </lineage>
</organism>
<proteinExistence type="predicted"/>
<keyword evidence="3" id="KW-1185">Reference proteome</keyword>
<gene>
    <name evidence="2" type="ORF">OFY17_14045</name>
</gene>
<sequence length="234" mass="27143">MSLSQIIKIDVKRFFEVTPIIVLLCLLLQIGIWVVLVFQSQQTLERNENKKYREAKEWNDIVRQSQLIKNYQYNQPSWLIFSADDRSSPSKSFIIKGQASLEEWQALLDSIQQEVSVSLASLQWQYMSLEGWFGELEFHVRSPKKTHPYYDWLPVRMTSASSLNTPWRLVSVIRVDKKVSALLQNQNDGYWVKEGDWLPSLGVKVHSVSEERVTILAKNGQKRVINRQSSGGDK</sequence>
<evidence type="ECO:0000313" key="3">
    <source>
        <dbReference type="Proteomes" id="UP001209713"/>
    </source>
</evidence>
<evidence type="ECO:0000313" key="2">
    <source>
        <dbReference type="EMBL" id="MCV2403987.1"/>
    </source>
</evidence>
<dbReference type="Proteomes" id="UP001209713">
    <property type="component" value="Unassembled WGS sequence"/>
</dbReference>
<protein>
    <submittedName>
        <fullName evidence="2">Uncharacterized protein</fullName>
    </submittedName>
</protein>
<reference evidence="2 3" key="1">
    <citation type="submission" date="2022-10" db="EMBL/GenBank/DDBJ databases">
        <title>Marinomonas transparenta sp. nov. and Marinomonas sargassi sp. nov., isolated from marine alga (Sargassum natans (L.) Gaillon).</title>
        <authorList>
            <person name="Wang Y."/>
        </authorList>
    </citation>
    <scope>NUCLEOTIDE SEQUENCE [LARGE SCALE GENOMIC DNA]</scope>
    <source>
        <strain evidence="2 3">C2222</strain>
    </source>
</reference>
<keyword evidence="1" id="KW-0812">Transmembrane</keyword>
<evidence type="ECO:0000256" key="1">
    <source>
        <dbReference type="SAM" id="Phobius"/>
    </source>
</evidence>
<feature type="transmembrane region" description="Helical" evidence="1">
    <location>
        <begin position="20"/>
        <end position="38"/>
    </location>
</feature>
<comment type="caution">
    <text evidence="2">The sequence shown here is derived from an EMBL/GenBank/DDBJ whole genome shotgun (WGS) entry which is preliminary data.</text>
</comment>
<keyword evidence="1" id="KW-0472">Membrane</keyword>